<evidence type="ECO:0000313" key="5">
    <source>
        <dbReference type="EMBL" id="ODQ86969.1"/>
    </source>
</evidence>
<dbReference type="AlphaFoldDB" id="A0A1E3RAX8"/>
<sequence>MAGNSTDPGRSVTSKVTAILMAFAGGPVLTLTEIASIAKLPTSTAHRLASELLAWRLLERTEDGGYRIGLPLRIIGKGGTDLDAVQRMILTVRARPVLVELARTARADAKLGVLNGHQVVLLGQGGRTSAADMDTIAPALPAISTAMGRALLAFSSTGVVDRAIAGGLHTAPKMLSPESLRQALSVIRLTRLASVRDEFDAEKVAVAMPVFSGGGKVAAALELTVHEPTTDIEAVTGALAVACRSLSRQLATEGARHRDGLNRGASPSA</sequence>
<protein>
    <recommendedName>
        <fullName evidence="4">IclR-ED domain-containing protein</fullName>
    </recommendedName>
</protein>
<dbReference type="Pfam" id="PF09339">
    <property type="entry name" value="HTH_IclR"/>
    <property type="match status" value="1"/>
</dbReference>
<dbReference type="GO" id="GO:0003700">
    <property type="term" value="F:DNA-binding transcription factor activity"/>
    <property type="evidence" value="ECO:0007669"/>
    <property type="project" value="TreeGrafter"/>
</dbReference>
<evidence type="ECO:0000313" key="6">
    <source>
        <dbReference type="Proteomes" id="UP000094243"/>
    </source>
</evidence>
<feature type="domain" description="IclR-ED" evidence="4">
    <location>
        <begin position="73"/>
        <end position="252"/>
    </location>
</feature>
<gene>
    <name evidence="5" type="ORF">BHQ17_19270</name>
</gene>
<evidence type="ECO:0000256" key="3">
    <source>
        <dbReference type="ARBA" id="ARBA00023163"/>
    </source>
</evidence>
<dbReference type="InterPro" id="IPR014757">
    <property type="entry name" value="Tscrpt_reg_IclR_C"/>
</dbReference>
<evidence type="ECO:0000256" key="2">
    <source>
        <dbReference type="ARBA" id="ARBA00023125"/>
    </source>
</evidence>
<dbReference type="InterPro" id="IPR036390">
    <property type="entry name" value="WH_DNA-bd_sf"/>
</dbReference>
<comment type="caution">
    <text evidence="5">The sequence shown here is derived from an EMBL/GenBank/DDBJ whole genome shotgun (WGS) entry which is preliminary data.</text>
</comment>
<dbReference type="PANTHER" id="PTHR30136:SF24">
    <property type="entry name" value="HTH-TYPE TRANSCRIPTIONAL REPRESSOR ALLR"/>
    <property type="match status" value="1"/>
</dbReference>
<dbReference type="OrthoDB" id="60629at2"/>
<dbReference type="GO" id="GO:0045892">
    <property type="term" value="P:negative regulation of DNA-templated transcription"/>
    <property type="evidence" value="ECO:0007669"/>
    <property type="project" value="TreeGrafter"/>
</dbReference>
<dbReference type="PROSITE" id="PS51078">
    <property type="entry name" value="ICLR_ED"/>
    <property type="match status" value="1"/>
</dbReference>
<evidence type="ECO:0000259" key="4">
    <source>
        <dbReference type="PROSITE" id="PS51078"/>
    </source>
</evidence>
<keyword evidence="6" id="KW-1185">Reference proteome</keyword>
<dbReference type="InterPro" id="IPR050707">
    <property type="entry name" value="HTH_MetabolicPath_Reg"/>
</dbReference>
<keyword evidence="3" id="KW-0804">Transcription</keyword>
<dbReference type="Proteomes" id="UP000094243">
    <property type="component" value="Unassembled WGS sequence"/>
</dbReference>
<dbReference type="PANTHER" id="PTHR30136">
    <property type="entry name" value="HELIX-TURN-HELIX TRANSCRIPTIONAL REGULATOR, ICLR FAMILY"/>
    <property type="match status" value="1"/>
</dbReference>
<dbReference type="GO" id="GO:0003677">
    <property type="term" value="F:DNA binding"/>
    <property type="evidence" value="ECO:0007669"/>
    <property type="project" value="UniProtKB-KW"/>
</dbReference>
<reference evidence="6" key="1">
    <citation type="submission" date="2016-09" db="EMBL/GenBank/DDBJ databases">
        <authorList>
            <person name="Greninger A.L."/>
            <person name="Jerome K.R."/>
            <person name="Mcnair B."/>
            <person name="Wallis C."/>
            <person name="Fang F."/>
        </authorList>
    </citation>
    <scope>NUCLEOTIDE SEQUENCE [LARGE SCALE GENOMIC DNA]</scope>
    <source>
        <strain evidence="6">M7</strain>
    </source>
</reference>
<dbReference type="RefSeq" id="WP_069406758.1">
    <property type="nucleotide sequence ID" value="NZ_JBHRZJ010000008.1"/>
</dbReference>
<dbReference type="SUPFAM" id="SSF55781">
    <property type="entry name" value="GAF domain-like"/>
    <property type="match status" value="1"/>
</dbReference>
<accession>A0A1E3RAX8</accession>
<keyword evidence="1" id="KW-0805">Transcription regulation</keyword>
<dbReference type="Gene3D" id="1.10.10.10">
    <property type="entry name" value="Winged helix-like DNA-binding domain superfamily/Winged helix DNA-binding domain"/>
    <property type="match status" value="1"/>
</dbReference>
<name>A0A1E3RAX8_9MYCO</name>
<dbReference type="InterPro" id="IPR005471">
    <property type="entry name" value="Tscrpt_reg_IclR_N"/>
</dbReference>
<dbReference type="Gene3D" id="3.30.450.40">
    <property type="match status" value="1"/>
</dbReference>
<keyword evidence="2" id="KW-0238">DNA-binding</keyword>
<organism evidence="5 6">
    <name type="scientific">Mycolicibacterium holsaticum</name>
    <dbReference type="NCBI Taxonomy" id="152142"/>
    <lineage>
        <taxon>Bacteria</taxon>
        <taxon>Bacillati</taxon>
        <taxon>Actinomycetota</taxon>
        <taxon>Actinomycetes</taxon>
        <taxon>Mycobacteriales</taxon>
        <taxon>Mycobacteriaceae</taxon>
        <taxon>Mycolicibacterium</taxon>
    </lineage>
</organism>
<evidence type="ECO:0000256" key="1">
    <source>
        <dbReference type="ARBA" id="ARBA00023015"/>
    </source>
</evidence>
<proteinExistence type="predicted"/>
<dbReference type="SUPFAM" id="SSF46785">
    <property type="entry name" value="Winged helix' DNA-binding domain"/>
    <property type="match status" value="1"/>
</dbReference>
<dbReference type="SMART" id="SM00346">
    <property type="entry name" value="HTH_ICLR"/>
    <property type="match status" value="1"/>
</dbReference>
<dbReference type="EMBL" id="MIGZ01000129">
    <property type="protein sequence ID" value="ODQ86969.1"/>
    <property type="molecule type" value="Genomic_DNA"/>
</dbReference>
<dbReference type="Pfam" id="PF01614">
    <property type="entry name" value="IclR_C"/>
    <property type="match status" value="1"/>
</dbReference>
<dbReference type="InterPro" id="IPR029016">
    <property type="entry name" value="GAF-like_dom_sf"/>
</dbReference>
<dbReference type="InterPro" id="IPR036388">
    <property type="entry name" value="WH-like_DNA-bd_sf"/>
</dbReference>